<proteinExistence type="predicted"/>
<sequence>MSVSSFRTLGRNGPQVNSVGFGAMSIGGAYSTPSSEEEGLALLDHAHSIGQRFWDTADIYGESEVIIGKWFQKTGKREDIFLATKGALHYSPELVETVRSDPEYLKSACERSLKRLGVETIDLYYSHRIDGVTPIERTMEAMVELKNQGKIRYIGLSEVSAATIRRAHAVHPVTAIQIEYSPFSLDIETPKTDILRTCRELGIAVVAYSPIGRGLLTGQFKKLSDLPAQDVRRFFPKFCEENFPKIADLVQKLEEVAQAHNSTPSQVSIAWVLAQGPDIIPIPGTKTMKYLDQNAGAINIVLTEKDLKELREKIDQTELVGGRYPEMLSRRLIADTPLL</sequence>
<dbReference type="VEuPathDB" id="FungiDB:BO71DRAFT_412227"/>
<dbReference type="PANTHER" id="PTHR43625">
    <property type="entry name" value="AFLATOXIN B1 ALDEHYDE REDUCTASE"/>
    <property type="match status" value="1"/>
</dbReference>
<organism evidence="3 4">
    <name type="scientific">Aspergillus ellipticus CBS 707.79</name>
    <dbReference type="NCBI Taxonomy" id="1448320"/>
    <lineage>
        <taxon>Eukaryota</taxon>
        <taxon>Fungi</taxon>
        <taxon>Dikarya</taxon>
        <taxon>Ascomycota</taxon>
        <taxon>Pezizomycotina</taxon>
        <taxon>Eurotiomycetes</taxon>
        <taxon>Eurotiomycetidae</taxon>
        <taxon>Eurotiales</taxon>
        <taxon>Aspergillaceae</taxon>
        <taxon>Aspergillus</taxon>
        <taxon>Aspergillus subgen. Circumdati</taxon>
    </lineage>
</organism>
<dbReference type="InterPro" id="IPR023210">
    <property type="entry name" value="NADP_OxRdtase_dom"/>
</dbReference>
<dbReference type="AlphaFoldDB" id="A0A319DIA0"/>
<dbReference type="OrthoDB" id="37537at2759"/>
<dbReference type="EMBL" id="KZ825964">
    <property type="protein sequence ID" value="PYH90923.1"/>
    <property type="molecule type" value="Genomic_DNA"/>
</dbReference>
<dbReference type="SUPFAM" id="SSF51430">
    <property type="entry name" value="NAD(P)-linked oxidoreductase"/>
    <property type="match status" value="1"/>
</dbReference>
<dbReference type="Pfam" id="PF00248">
    <property type="entry name" value="Aldo_ket_red"/>
    <property type="match status" value="1"/>
</dbReference>
<dbReference type="GO" id="GO:0016491">
    <property type="term" value="F:oxidoreductase activity"/>
    <property type="evidence" value="ECO:0007669"/>
    <property type="project" value="UniProtKB-KW"/>
</dbReference>
<evidence type="ECO:0000313" key="4">
    <source>
        <dbReference type="Proteomes" id="UP000247810"/>
    </source>
</evidence>
<evidence type="ECO:0000313" key="3">
    <source>
        <dbReference type="EMBL" id="PYH90923.1"/>
    </source>
</evidence>
<keyword evidence="1" id="KW-0560">Oxidoreductase</keyword>
<reference evidence="3 4" key="1">
    <citation type="submission" date="2018-02" db="EMBL/GenBank/DDBJ databases">
        <title>The genomes of Aspergillus section Nigri reveals drivers in fungal speciation.</title>
        <authorList>
            <consortium name="DOE Joint Genome Institute"/>
            <person name="Vesth T.C."/>
            <person name="Nybo J."/>
            <person name="Theobald S."/>
            <person name="Brandl J."/>
            <person name="Frisvad J.C."/>
            <person name="Nielsen K.F."/>
            <person name="Lyhne E.K."/>
            <person name="Kogle M.E."/>
            <person name="Kuo A."/>
            <person name="Riley R."/>
            <person name="Clum A."/>
            <person name="Nolan M."/>
            <person name="Lipzen A."/>
            <person name="Salamov A."/>
            <person name="Henrissat B."/>
            <person name="Wiebenga A."/>
            <person name="De vries R.P."/>
            <person name="Grigoriev I.V."/>
            <person name="Mortensen U.H."/>
            <person name="Andersen M.R."/>
            <person name="Baker S.E."/>
        </authorList>
    </citation>
    <scope>NUCLEOTIDE SEQUENCE [LARGE SCALE GENOMIC DNA]</scope>
    <source>
        <strain evidence="3 4">CBS 707.79</strain>
    </source>
</reference>
<gene>
    <name evidence="3" type="ORF">BO71DRAFT_412227</name>
</gene>
<dbReference type="PRINTS" id="PR00069">
    <property type="entry name" value="ALDKETRDTASE"/>
</dbReference>
<dbReference type="Gene3D" id="3.20.20.100">
    <property type="entry name" value="NADP-dependent oxidoreductase domain"/>
    <property type="match status" value="1"/>
</dbReference>
<evidence type="ECO:0000256" key="1">
    <source>
        <dbReference type="ARBA" id="ARBA00023002"/>
    </source>
</evidence>
<dbReference type="InterPro" id="IPR036812">
    <property type="entry name" value="NAD(P)_OxRdtase_dom_sf"/>
</dbReference>
<keyword evidence="4" id="KW-1185">Reference proteome</keyword>
<dbReference type="InterPro" id="IPR050791">
    <property type="entry name" value="Aldo-Keto_reductase"/>
</dbReference>
<name>A0A319DIA0_9EURO</name>
<dbReference type="STRING" id="1448320.A0A319DIA0"/>
<protein>
    <submittedName>
        <fullName evidence="3">Aldo/keto reductase</fullName>
    </submittedName>
</protein>
<dbReference type="InterPro" id="IPR020471">
    <property type="entry name" value="AKR"/>
</dbReference>
<dbReference type="Proteomes" id="UP000247810">
    <property type="component" value="Unassembled WGS sequence"/>
</dbReference>
<accession>A0A319DIA0</accession>
<dbReference type="GO" id="GO:0005737">
    <property type="term" value="C:cytoplasm"/>
    <property type="evidence" value="ECO:0007669"/>
    <property type="project" value="TreeGrafter"/>
</dbReference>
<feature type="domain" description="NADP-dependent oxidoreductase" evidence="2">
    <location>
        <begin position="19"/>
        <end position="314"/>
    </location>
</feature>
<dbReference type="PANTHER" id="PTHR43625:SF40">
    <property type="entry name" value="ALDO-KETO REDUCTASE YAKC [NADP(+)]"/>
    <property type="match status" value="1"/>
</dbReference>
<evidence type="ECO:0000259" key="2">
    <source>
        <dbReference type="Pfam" id="PF00248"/>
    </source>
</evidence>